<reference evidence="4" key="1">
    <citation type="journal article" date="2013" name="Nature">
        <title>Pan genome of the phytoplankton Emiliania underpins its global distribution.</title>
        <authorList>
            <person name="Read B.A."/>
            <person name="Kegel J."/>
            <person name="Klute M.J."/>
            <person name="Kuo A."/>
            <person name="Lefebvre S.C."/>
            <person name="Maumus F."/>
            <person name="Mayer C."/>
            <person name="Miller J."/>
            <person name="Monier A."/>
            <person name="Salamov A."/>
            <person name="Young J."/>
            <person name="Aguilar M."/>
            <person name="Claverie J.M."/>
            <person name="Frickenhaus S."/>
            <person name="Gonzalez K."/>
            <person name="Herman E.K."/>
            <person name="Lin Y.C."/>
            <person name="Napier J."/>
            <person name="Ogata H."/>
            <person name="Sarno A.F."/>
            <person name="Shmutz J."/>
            <person name="Schroeder D."/>
            <person name="de Vargas C."/>
            <person name="Verret F."/>
            <person name="von Dassow P."/>
            <person name="Valentin K."/>
            <person name="Van de Peer Y."/>
            <person name="Wheeler G."/>
            <person name="Dacks J.B."/>
            <person name="Delwiche C.F."/>
            <person name="Dyhrman S.T."/>
            <person name="Glockner G."/>
            <person name="John U."/>
            <person name="Richards T."/>
            <person name="Worden A.Z."/>
            <person name="Zhang X."/>
            <person name="Grigoriev I.V."/>
            <person name="Allen A.E."/>
            <person name="Bidle K."/>
            <person name="Borodovsky M."/>
            <person name="Bowler C."/>
            <person name="Brownlee C."/>
            <person name="Cock J.M."/>
            <person name="Elias M."/>
            <person name="Gladyshev V.N."/>
            <person name="Groth M."/>
            <person name="Guda C."/>
            <person name="Hadaegh A."/>
            <person name="Iglesias-Rodriguez M.D."/>
            <person name="Jenkins J."/>
            <person name="Jones B.M."/>
            <person name="Lawson T."/>
            <person name="Leese F."/>
            <person name="Lindquist E."/>
            <person name="Lobanov A."/>
            <person name="Lomsadze A."/>
            <person name="Malik S.B."/>
            <person name="Marsh M.E."/>
            <person name="Mackinder L."/>
            <person name="Mock T."/>
            <person name="Mueller-Roeber B."/>
            <person name="Pagarete A."/>
            <person name="Parker M."/>
            <person name="Probert I."/>
            <person name="Quesneville H."/>
            <person name="Raines C."/>
            <person name="Rensing S.A."/>
            <person name="Riano-Pachon D.M."/>
            <person name="Richier S."/>
            <person name="Rokitta S."/>
            <person name="Shiraiwa Y."/>
            <person name="Soanes D.M."/>
            <person name="van der Giezen M."/>
            <person name="Wahlund T.M."/>
            <person name="Williams B."/>
            <person name="Wilson W."/>
            <person name="Wolfe G."/>
            <person name="Wurch L.L."/>
        </authorList>
    </citation>
    <scope>NUCLEOTIDE SEQUENCE</scope>
</reference>
<reference evidence="3" key="2">
    <citation type="submission" date="2024-10" db="UniProtKB">
        <authorList>
            <consortium name="EnsemblProtists"/>
        </authorList>
    </citation>
    <scope>IDENTIFICATION</scope>
</reference>
<feature type="transmembrane region" description="Helical" evidence="1">
    <location>
        <begin position="121"/>
        <end position="141"/>
    </location>
</feature>
<dbReference type="GeneID" id="17256107"/>
<organism evidence="3 4">
    <name type="scientific">Emiliania huxleyi (strain CCMP1516)</name>
    <dbReference type="NCBI Taxonomy" id="280463"/>
    <lineage>
        <taxon>Eukaryota</taxon>
        <taxon>Haptista</taxon>
        <taxon>Haptophyta</taxon>
        <taxon>Prymnesiophyceae</taxon>
        <taxon>Isochrysidales</taxon>
        <taxon>Noelaerhabdaceae</taxon>
        <taxon>Emiliania</taxon>
    </lineage>
</organism>
<keyword evidence="1" id="KW-0472">Membrane</keyword>
<evidence type="ECO:0008006" key="5">
    <source>
        <dbReference type="Google" id="ProtNLM"/>
    </source>
</evidence>
<keyword evidence="2" id="KW-0732">Signal</keyword>
<keyword evidence="1" id="KW-1133">Transmembrane helix</keyword>
<name>A0A0D3IFN5_EMIH1</name>
<dbReference type="Proteomes" id="UP000013827">
    <property type="component" value="Unassembled WGS sequence"/>
</dbReference>
<accession>A0A0D3IFN5</accession>
<evidence type="ECO:0000256" key="2">
    <source>
        <dbReference type="SAM" id="SignalP"/>
    </source>
</evidence>
<dbReference type="AlphaFoldDB" id="A0A0D3IFN5"/>
<evidence type="ECO:0000313" key="4">
    <source>
        <dbReference type="Proteomes" id="UP000013827"/>
    </source>
</evidence>
<feature type="transmembrane region" description="Helical" evidence="1">
    <location>
        <begin position="55"/>
        <end position="72"/>
    </location>
</feature>
<evidence type="ECO:0000256" key="1">
    <source>
        <dbReference type="SAM" id="Phobius"/>
    </source>
</evidence>
<dbReference type="KEGG" id="ehx:EMIHUDRAFT_105462"/>
<proteinExistence type="predicted"/>
<dbReference type="PaxDb" id="2903-EOD10070"/>
<evidence type="ECO:0000313" key="3">
    <source>
        <dbReference type="EnsemblProtists" id="EOD10070"/>
    </source>
</evidence>
<protein>
    <recommendedName>
        <fullName evidence="5">Mannosyltransferase</fullName>
    </recommendedName>
</protein>
<sequence>MAHVAAMALLACLLSGMANAVWMRFLEKSFPGGTLIAVSLKTLVDYGCCATSFNAFFLVGIPWLTAVFAALASDGLSPAPASLLEHWSVEDWHALMRLEACTFVPYNLLAFRLVPVHLRPLGSASLSAVCTVVLSGVTLGFG</sequence>
<dbReference type="EnsemblProtists" id="EOD10070">
    <property type="protein sequence ID" value="EOD10070"/>
    <property type="gene ID" value="EMIHUDRAFT_105462"/>
</dbReference>
<dbReference type="RefSeq" id="XP_005762499.1">
    <property type="nucleotide sequence ID" value="XM_005762442.1"/>
</dbReference>
<feature type="signal peptide" evidence="2">
    <location>
        <begin position="1"/>
        <end position="20"/>
    </location>
</feature>
<keyword evidence="4" id="KW-1185">Reference proteome</keyword>
<keyword evidence="1" id="KW-0812">Transmembrane</keyword>
<feature type="chain" id="PRO_5044185246" description="Mannosyltransferase" evidence="2">
    <location>
        <begin position="21"/>
        <end position="142"/>
    </location>
</feature>
<dbReference type="HOGENOM" id="CLU_1819468_0_0_1"/>